<feature type="region of interest" description="Disordered" evidence="1">
    <location>
        <begin position="1"/>
        <end position="82"/>
    </location>
</feature>
<evidence type="ECO:0000313" key="3">
    <source>
        <dbReference type="Proteomes" id="UP001419268"/>
    </source>
</evidence>
<evidence type="ECO:0000256" key="1">
    <source>
        <dbReference type="SAM" id="MobiDB-lite"/>
    </source>
</evidence>
<accession>A0AAP0E1K5</accession>
<sequence>MIPETQSRRSSICDGDQAEGSGWGKFDLRRRGGRGTAARLTVPTALPAQGQDWPRSGCAGRARGAGRAGAGPAARGRAWPRGGAAARAGAAAARAGRGTGCERRRCSRRARDWPRAAPLLAQGRGWPRSAAAARRAGLARSCSAALAGEGLAAQRQRCSRRGGAGRAAVAVVAQGRGWPLSGGGGCAGAARVLSRADLEQRRCNDRRCRRRR</sequence>
<dbReference type="AlphaFoldDB" id="A0AAP0E1K5"/>
<feature type="compositionally biased region" description="Low complexity" evidence="1">
    <location>
        <begin position="70"/>
        <end position="82"/>
    </location>
</feature>
<evidence type="ECO:0000313" key="2">
    <source>
        <dbReference type="EMBL" id="KAK9083480.1"/>
    </source>
</evidence>
<reference evidence="2 3" key="1">
    <citation type="submission" date="2024-01" db="EMBL/GenBank/DDBJ databases">
        <title>Genome assemblies of Stephania.</title>
        <authorList>
            <person name="Yang L."/>
        </authorList>
    </citation>
    <scope>NUCLEOTIDE SEQUENCE [LARGE SCALE GENOMIC DNA]</scope>
    <source>
        <strain evidence="2">JXDWG</strain>
        <tissue evidence="2">Leaf</tissue>
    </source>
</reference>
<name>A0AAP0E1K5_9MAGN</name>
<dbReference type="EMBL" id="JBBNAG010000013">
    <property type="protein sequence ID" value="KAK9083480.1"/>
    <property type="molecule type" value="Genomic_DNA"/>
</dbReference>
<feature type="compositionally biased region" description="Polar residues" evidence="1">
    <location>
        <begin position="1"/>
        <end position="10"/>
    </location>
</feature>
<comment type="caution">
    <text evidence="2">The sequence shown here is derived from an EMBL/GenBank/DDBJ whole genome shotgun (WGS) entry which is preliminary data.</text>
</comment>
<protein>
    <submittedName>
        <fullName evidence="2">Uncharacterized protein</fullName>
    </submittedName>
</protein>
<gene>
    <name evidence="2" type="ORF">Scep_029951</name>
</gene>
<dbReference type="Proteomes" id="UP001419268">
    <property type="component" value="Unassembled WGS sequence"/>
</dbReference>
<organism evidence="2 3">
    <name type="scientific">Stephania cephalantha</name>
    <dbReference type="NCBI Taxonomy" id="152367"/>
    <lineage>
        <taxon>Eukaryota</taxon>
        <taxon>Viridiplantae</taxon>
        <taxon>Streptophyta</taxon>
        <taxon>Embryophyta</taxon>
        <taxon>Tracheophyta</taxon>
        <taxon>Spermatophyta</taxon>
        <taxon>Magnoliopsida</taxon>
        <taxon>Ranunculales</taxon>
        <taxon>Menispermaceae</taxon>
        <taxon>Menispermoideae</taxon>
        <taxon>Cissampelideae</taxon>
        <taxon>Stephania</taxon>
    </lineage>
</organism>
<proteinExistence type="predicted"/>
<keyword evidence="3" id="KW-1185">Reference proteome</keyword>